<evidence type="ECO:0000256" key="4">
    <source>
        <dbReference type="ARBA" id="ARBA00022656"/>
    </source>
</evidence>
<dbReference type="GO" id="GO:0005576">
    <property type="term" value="C:extracellular region"/>
    <property type="evidence" value="ECO:0007669"/>
    <property type="project" value="UniProtKB-SubCell"/>
</dbReference>
<keyword evidence="3" id="KW-0964">Secreted</keyword>
<evidence type="ECO:0000256" key="2">
    <source>
        <dbReference type="ARBA" id="ARBA00009558"/>
    </source>
</evidence>
<dbReference type="GO" id="GO:0016779">
    <property type="term" value="F:nucleotidyltransferase activity"/>
    <property type="evidence" value="ECO:0007669"/>
    <property type="project" value="UniProtKB-KW"/>
</dbReference>
<dbReference type="PROSITE" id="PS51996">
    <property type="entry name" value="TR_MART"/>
    <property type="match status" value="1"/>
</dbReference>
<dbReference type="GeneID" id="105903920"/>
<dbReference type="SUPFAM" id="SSF56399">
    <property type="entry name" value="ADP-ribosylation"/>
    <property type="match status" value="1"/>
</dbReference>
<dbReference type="RefSeq" id="XP_012687174.2">
    <property type="nucleotide sequence ID" value="XM_012831720.3"/>
</dbReference>
<evidence type="ECO:0000256" key="12">
    <source>
        <dbReference type="ARBA" id="ARBA00023157"/>
    </source>
</evidence>
<sequence length="265" mass="30209">MRAHVLIMVMVTAAVGYRVRSPLKALPLDMAPNSVDDAYSTCTKEMSRQVLSKYLTNEQNSNADFKKAWNRAQKSNKHKNPGKGLTENHAIAIRVYTNGQPKIYDKFNAAVRDGRGIYKTNFNYHALHFLLTDALKHLKENQEKGKCVTTYRRTKLDFDTDVIQKEIRFGSFTSTSLCRDALTHFGKKSCFEIKTCHGAALGTFSHLPQEEEVLIPPYEKFKVESIRKHEKNDWCDVVYKLSSTGTISNLDCALMKDPVFTFVEQ</sequence>
<keyword evidence="6 14" id="KW-0808">Transferase</keyword>
<keyword evidence="4" id="KW-0800">Toxin</keyword>
<evidence type="ECO:0000256" key="13">
    <source>
        <dbReference type="ARBA" id="ARBA00047597"/>
    </source>
</evidence>
<evidence type="ECO:0000313" key="15">
    <source>
        <dbReference type="Proteomes" id="UP000515152"/>
    </source>
</evidence>
<gene>
    <name evidence="16" type="primary">LOC105903920</name>
</gene>
<evidence type="ECO:0000256" key="10">
    <source>
        <dbReference type="ARBA" id="ARBA00023026"/>
    </source>
</evidence>
<evidence type="ECO:0000256" key="14">
    <source>
        <dbReference type="RuleBase" id="RU361228"/>
    </source>
</evidence>
<keyword evidence="9 14" id="KW-0521">NADP</keyword>
<evidence type="ECO:0000256" key="9">
    <source>
        <dbReference type="ARBA" id="ARBA00022857"/>
    </source>
</evidence>
<protein>
    <recommendedName>
        <fullName evidence="14">NAD(P)(+)--arginine ADP-ribosyltransferase</fullName>
        <ecNumber evidence="14">2.4.2.31</ecNumber>
    </recommendedName>
    <alternativeName>
        <fullName evidence="14">Mono(ADP-ribosyl)transferase</fullName>
    </alternativeName>
</protein>
<dbReference type="Pfam" id="PF01129">
    <property type="entry name" value="ART"/>
    <property type="match status" value="1"/>
</dbReference>
<accession>A0A6P3W3I3</accession>
<dbReference type="AlphaFoldDB" id="A0A6P3W3I3"/>
<evidence type="ECO:0000256" key="3">
    <source>
        <dbReference type="ARBA" id="ARBA00022525"/>
    </source>
</evidence>
<organism evidence="15 16">
    <name type="scientific">Clupea harengus</name>
    <name type="common">Atlantic herring</name>
    <dbReference type="NCBI Taxonomy" id="7950"/>
    <lineage>
        <taxon>Eukaryota</taxon>
        <taxon>Metazoa</taxon>
        <taxon>Chordata</taxon>
        <taxon>Craniata</taxon>
        <taxon>Vertebrata</taxon>
        <taxon>Euteleostomi</taxon>
        <taxon>Actinopterygii</taxon>
        <taxon>Neopterygii</taxon>
        <taxon>Teleostei</taxon>
        <taxon>Clupei</taxon>
        <taxon>Clupeiformes</taxon>
        <taxon>Clupeoidei</taxon>
        <taxon>Clupeidae</taxon>
        <taxon>Clupea</taxon>
    </lineage>
</organism>
<dbReference type="OrthoDB" id="423533at2759"/>
<feature type="chain" id="PRO_5028511844" description="NAD(P)(+)--arginine ADP-ribosyltransferase" evidence="14">
    <location>
        <begin position="17"/>
        <end position="265"/>
    </location>
</feature>
<dbReference type="EC" id="2.4.2.31" evidence="14"/>
<comment type="similarity">
    <text evidence="2 14">Belongs to the Arg-specific ADP-ribosyltransferase family.</text>
</comment>
<dbReference type="InterPro" id="IPR000768">
    <property type="entry name" value="ART"/>
</dbReference>
<evidence type="ECO:0000256" key="7">
    <source>
        <dbReference type="ARBA" id="ARBA00022695"/>
    </source>
</evidence>
<comment type="catalytic activity">
    <reaction evidence="13 14">
        <text>L-arginyl-[protein] + NAD(+) = N(omega)-(ADP-D-ribosyl)-L-arginyl-[protein] + nicotinamide + H(+)</text>
        <dbReference type="Rhea" id="RHEA:19149"/>
        <dbReference type="Rhea" id="RHEA-COMP:10532"/>
        <dbReference type="Rhea" id="RHEA-COMP:15087"/>
        <dbReference type="ChEBI" id="CHEBI:15378"/>
        <dbReference type="ChEBI" id="CHEBI:17154"/>
        <dbReference type="ChEBI" id="CHEBI:29965"/>
        <dbReference type="ChEBI" id="CHEBI:57540"/>
        <dbReference type="ChEBI" id="CHEBI:142554"/>
        <dbReference type="EC" id="2.4.2.31"/>
    </reaction>
</comment>
<keyword evidence="7" id="KW-0548">Nucleotidyltransferase</keyword>
<keyword evidence="11 14" id="KW-0520">NAD</keyword>
<dbReference type="GO" id="GO:0106274">
    <property type="term" value="F:NAD+-protein-arginine ADP-ribosyltransferase activity"/>
    <property type="evidence" value="ECO:0007669"/>
    <property type="project" value="UniProtKB-EC"/>
</dbReference>
<dbReference type="PRINTS" id="PR00970">
    <property type="entry name" value="RIBTRNSFRASE"/>
</dbReference>
<dbReference type="PANTHER" id="PTHR10339">
    <property type="entry name" value="ADP-RIBOSYLTRANSFERASE"/>
    <property type="match status" value="1"/>
</dbReference>
<feature type="signal peptide" evidence="14">
    <location>
        <begin position="1"/>
        <end position="16"/>
    </location>
</feature>
<dbReference type="Proteomes" id="UP000515152">
    <property type="component" value="Chromosome 22"/>
</dbReference>
<evidence type="ECO:0000256" key="6">
    <source>
        <dbReference type="ARBA" id="ARBA00022679"/>
    </source>
</evidence>
<dbReference type="GO" id="GO:0003950">
    <property type="term" value="F:NAD+ poly-ADP-ribosyltransferase activity"/>
    <property type="evidence" value="ECO:0007669"/>
    <property type="project" value="TreeGrafter"/>
</dbReference>
<keyword evidence="10" id="KW-0843">Virulence</keyword>
<proteinExistence type="inferred from homology"/>
<dbReference type="GO" id="GO:0090729">
    <property type="term" value="F:toxin activity"/>
    <property type="evidence" value="ECO:0007669"/>
    <property type="project" value="UniProtKB-KW"/>
</dbReference>
<keyword evidence="15" id="KW-1185">Reference proteome</keyword>
<dbReference type="KEGG" id="char:105903920"/>
<keyword evidence="5 14" id="KW-0328">Glycosyltransferase</keyword>
<evidence type="ECO:0000313" key="16">
    <source>
        <dbReference type="RefSeq" id="XP_012687174.2"/>
    </source>
</evidence>
<evidence type="ECO:0000256" key="5">
    <source>
        <dbReference type="ARBA" id="ARBA00022676"/>
    </source>
</evidence>
<dbReference type="FunFam" id="3.90.176.10:FF:000001">
    <property type="entry name" value="NAD(P)(+)--arginine ADP-ribosyltransferase"/>
    <property type="match status" value="1"/>
</dbReference>
<reference evidence="16" key="1">
    <citation type="submission" date="2025-08" db="UniProtKB">
        <authorList>
            <consortium name="RefSeq"/>
        </authorList>
    </citation>
    <scope>IDENTIFICATION</scope>
</reference>
<dbReference type="InterPro" id="IPR050999">
    <property type="entry name" value="ADP-ribosyltransferase_ARG"/>
</dbReference>
<name>A0A6P3W3I3_CLUHA</name>
<dbReference type="Gene3D" id="3.90.176.10">
    <property type="entry name" value="Toxin ADP-ribosyltransferase, Chain A, domain 1"/>
    <property type="match status" value="1"/>
</dbReference>
<keyword evidence="12" id="KW-1015">Disulfide bond</keyword>
<evidence type="ECO:0000256" key="8">
    <source>
        <dbReference type="ARBA" id="ARBA00022729"/>
    </source>
</evidence>
<evidence type="ECO:0000256" key="11">
    <source>
        <dbReference type="ARBA" id="ARBA00023027"/>
    </source>
</evidence>
<evidence type="ECO:0000256" key="1">
    <source>
        <dbReference type="ARBA" id="ARBA00004613"/>
    </source>
</evidence>
<dbReference type="PANTHER" id="PTHR10339:SF25">
    <property type="entry name" value="SECRETED EXOENZYME S"/>
    <property type="match status" value="1"/>
</dbReference>
<keyword evidence="8 14" id="KW-0732">Signal</keyword>
<comment type="subcellular location">
    <subcellularLocation>
        <location evidence="1">Secreted</location>
    </subcellularLocation>
</comment>